<comment type="pathway">
    <text evidence="1 7">Cofactor biosynthesis; riboflavin biosynthesis; riboflavin from 2-hydroxy-3-oxobutyl phosphate and 5-amino-6-(D-ribitylamino)uracil: step 1/2.</text>
</comment>
<dbReference type="Pfam" id="PF00885">
    <property type="entry name" value="DMRL_synthase"/>
    <property type="match status" value="1"/>
</dbReference>
<comment type="catalytic activity">
    <reaction evidence="6 7">
        <text>(2S)-2-hydroxy-3-oxobutyl phosphate + 5-amino-6-(D-ribitylamino)uracil = 6,7-dimethyl-8-(1-D-ribityl)lumazine + phosphate + 2 H2O + H(+)</text>
        <dbReference type="Rhea" id="RHEA:26152"/>
        <dbReference type="ChEBI" id="CHEBI:15377"/>
        <dbReference type="ChEBI" id="CHEBI:15378"/>
        <dbReference type="ChEBI" id="CHEBI:15934"/>
        <dbReference type="ChEBI" id="CHEBI:43474"/>
        <dbReference type="ChEBI" id="CHEBI:58201"/>
        <dbReference type="ChEBI" id="CHEBI:58830"/>
        <dbReference type="EC" id="2.5.1.78"/>
    </reaction>
</comment>
<dbReference type="CDD" id="cd09209">
    <property type="entry name" value="Lumazine_synthase-I"/>
    <property type="match status" value="1"/>
</dbReference>
<evidence type="ECO:0000256" key="3">
    <source>
        <dbReference type="ARBA" id="ARBA00012664"/>
    </source>
</evidence>
<gene>
    <name evidence="7 8" type="primary">ribH</name>
    <name evidence="8" type="ORF">E0486_06130</name>
</gene>
<keyword evidence="9" id="KW-1185">Reference proteome</keyword>
<evidence type="ECO:0000313" key="9">
    <source>
        <dbReference type="Proteomes" id="UP000295164"/>
    </source>
</evidence>
<dbReference type="GO" id="GO:0009349">
    <property type="term" value="C:riboflavin synthase complex"/>
    <property type="evidence" value="ECO:0007669"/>
    <property type="project" value="UniProtKB-UniRule"/>
</dbReference>
<feature type="binding site" evidence="7">
    <location>
        <begin position="61"/>
        <end position="63"/>
    </location>
    <ligand>
        <name>5-amino-6-(D-ribitylamino)uracil</name>
        <dbReference type="ChEBI" id="CHEBI:15934"/>
    </ligand>
</feature>
<organism evidence="8 9">
    <name type="scientific">Flaviaesturariibacter aridisoli</name>
    <dbReference type="NCBI Taxonomy" id="2545761"/>
    <lineage>
        <taxon>Bacteria</taxon>
        <taxon>Pseudomonadati</taxon>
        <taxon>Bacteroidota</taxon>
        <taxon>Chitinophagia</taxon>
        <taxon>Chitinophagales</taxon>
        <taxon>Chitinophagaceae</taxon>
        <taxon>Flaviaestuariibacter</taxon>
    </lineage>
</organism>
<dbReference type="EMBL" id="SKFH01000007">
    <property type="protein sequence ID" value="TCZ73250.1"/>
    <property type="molecule type" value="Genomic_DNA"/>
</dbReference>
<comment type="caution">
    <text evidence="8">The sequence shown here is derived from an EMBL/GenBank/DDBJ whole genome shotgun (WGS) entry which is preliminary data.</text>
</comment>
<dbReference type="PANTHER" id="PTHR21058">
    <property type="entry name" value="6,7-DIMETHYL-8-RIBITYLLUMAZINE SYNTHASE DMRL SYNTHASE LUMAZINE SYNTHASE"/>
    <property type="match status" value="1"/>
</dbReference>
<dbReference type="RefSeq" id="WP_131851269.1">
    <property type="nucleotide sequence ID" value="NZ_SKFH01000007.1"/>
</dbReference>
<dbReference type="PANTHER" id="PTHR21058:SF0">
    <property type="entry name" value="6,7-DIMETHYL-8-RIBITYLLUMAZINE SYNTHASE"/>
    <property type="match status" value="1"/>
</dbReference>
<feature type="binding site" evidence="7">
    <location>
        <begin position="89"/>
        <end position="91"/>
    </location>
    <ligand>
        <name>5-amino-6-(D-ribitylamino)uracil</name>
        <dbReference type="ChEBI" id="CHEBI:15934"/>
    </ligand>
</feature>
<dbReference type="Proteomes" id="UP000295164">
    <property type="component" value="Unassembled WGS sequence"/>
</dbReference>
<dbReference type="Gene3D" id="3.40.50.960">
    <property type="entry name" value="Lumazine/riboflavin synthase"/>
    <property type="match status" value="1"/>
</dbReference>
<evidence type="ECO:0000256" key="5">
    <source>
        <dbReference type="ARBA" id="ARBA00022679"/>
    </source>
</evidence>
<keyword evidence="4 7" id="KW-0686">Riboflavin biosynthesis</keyword>
<dbReference type="AlphaFoldDB" id="A0A4R4E3K8"/>
<dbReference type="InterPro" id="IPR002180">
    <property type="entry name" value="LS/RS"/>
</dbReference>
<dbReference type="OrthoDB" id="9809709at2"/>
<dbReference type="GO" id="GO:0005829">
    <property type="term" value="C:cytosol"/>
    <property type="evidence" value="ECO:0007669"/>
    <property type="project" value="TreeGrafter"/>
</dbReference>
<dbReference type="HAMAP" id="MF_00178">
    <property type="entry name" value="Lumazine_synth"/>
    <property type="match status" value="1"/>
</dbReference>
<feature type="binding site" evidence="7">
    <location>
        <begin position="94"/>
        <end position="95"/>
    </location>
    <ligand>
        <name>(2S)-2-hydroxy-3-oxobutyl phosphate</name>
        <dbReference type="ChEBI" id="CHEBI:58830"/>
    </ligand>
</feature>
<reference evidence="8 9" key="1">
    <citation type="submission" date="2019-03" db="EMBL/GenBank/DDBJ databases">
        <authorList>
            <person name="Kim M.K.M."/>
        </authorList>
    </citation>
    <scope>NUCLEOTIDE SEQUENCE [LARGE SCALE GENOMIC DNA]</scope>
    <source>
        <strain evidence="8 9">17J68-15</strain>
    </source>
</reference>
<feature type="binding site" evidence="7">
    <location>
        <position position="30"/>
    </location>
    <ligand>
        <name>5-amino-6-(D-ribitylamino)uracil</name>
        <dbReference type="ChEBI" id="CHEBI:15934"/>
    </ligand>
</feature>
<evidence type="ECO:0000313" key="8">
    <source>
        <dbReference type="EMBL" id="TCZ73250.1"/>
    </source>
</evidence>
<accession>A0A4R4E3K8</accession>
<protein>
    <recommendedName>
        <fullName evidence="3 7">6,7-dimethyl-8-ribityllumazine synthase</fullName>
        <shortName evidence="7">DMRL synthase</shortName>
        <shortName evidence="7">LS</shortName>
        <shortName evidence="7">Lumazine synthase</shortName>
        <ecNumber evidence="3 7">2.5.1.78</ecNumber>
    </recommendedName>
</protein>
<feature type="binding site" evidence="7">
    <location>
        <position position="136"/>
    </location>
    <ligand>
        <name>(2S)-2-hydroxy-3-oxobutyl phosphate</name>
        <dbReference type="ChEBI" id="CHEBI:58830"/>
    </ligand>
</feature>
<evidence type="ECO:0000256" key="7">
    <source>
        <dbReference type="HAMAP-Rule" id="MF_00178"/>
    </source>
</evidence>
<keyword evidence="5 7" id="KW-0808">Transferase</keyword>
<dbReference type="EC" id="2.5.1.78" evidence="3 7"/>
<proteinExistence type="inferred from homology"/>
<dbReference type="GO" id="GO:0009231">
    <property type="term" value="P:riboflavin biosynthetic process"/>
    <property type="evidence" value="ECO:0007669"/>
    <property type="project" value="UniProtKB-UniRule"/>
</dbReference>
<feature type="active site" description="Proton donor" evidence="7">
    <location>
        <position position="97"/>
    </location>
</feature>
<evidence type="ECO:0000256" key="4">
    <source>
        <dbReference type="ARBA" id="ARBA00022619"/>
    </source>
</evidence>
<evidence type="ECO:0000256" key="6">
    <source>
        <dbReference type="ARBA" id="ARBA00048785"/>
    </source>
</evidence>
<evidence type="ECO:0000256" key="2">
    <source>
        <dbReference type="ARBA" id="ARBA00007424"/>
    </source>
</evidence>
<dbReference type="SUPFAM" id="SSF52121">
    <property type="entry name" value="Lumazine synthase"/>
    <property type="match status" value="1"/>
</dbReference>
<dbReference type="NCBIfam" id="TIGR00114">
    <property type="entry name" value="lumazine-synth"/>
    <property type="match status" value="1"/>
</dbReference>
<feature type="binding site" evidence="7">
    <location>
        <position position="122"/>
    </location>
    <ligand>
        <name>5-amino-6-(D-ribitylamino)uracil</name>
        <dbReference type="ChEBI" id="CHEBI:15934"/>
    </ligand>
</feature>
<dbReference type="UniPathway" id="UPA00275">
    <property type="reaction ID" value="UER00404"/>
</dbReference>
<dbReference type="GO" id="GO:0000906">
    <property type="term" value="F:6,7-dimethyl-8-ribityllumazine synthase activity"/>
    <property type="evidence" value="ECO:0007669"/>
    <property type="project" value="UniProtKB-UniRule"/>
</dbReference>
<dbReference type="InterPro" id="IPR036467">
    <property type="entry name" value="LS/RS_sf"/>
</dbReference>
<dbReference type="InterPro" id="IPR034964">
    <property type="entry name" value="LS"/>
</dbReference>
<comment type="similarity">
    <text evidence="2 7">Belongs to the DMRL synthase family.</text>
</comment>
<comment type="function">
    <text evidence="7">Catalyzes the formation of 6,7-dimethyl-8-ribityllumazine by condensation of 5-amino-6-(D-ribitylamino)uracil with 3,4-dihydroxy-2-butanone 4-phosphate. This is the penultimate step in the biosynthesis of riboflavin.</text>
</comment>
<sequence>MADIKDSRLLDFEGIPELQDALVVLVKTEWNAATVDALEEGALRVLAANQVRSETLLVPGAVEIPFAVRHYWRQHKKKDRPAAFITLGCVLRGDTPHFEYVCQAVTMGVTQLNLRLPVPTIFGVLTVNTQEQADERTGGIHGHKGEEAAVTALKMIQLSHRLKK</sequence>
<name>A0A4R4E3K8_9BACT</name>
<evidence type="ECO:0000256" key="1">
    <source>
        <dbReference type="ARBA" id="ARBA00004917"/>
    </source>
</evidence>